<gene>
    <name evidence="1" type="ORF">BDW42DRAFT_202159</name>
</gene>
<proteinExistence type="predicted"/>
<dbReference type="InterPro" id="IPR032675">
    <property type="entry name" value="LRR_dom_sf"/>
</dbReference>
<dbReference type="OrthoDB" id="3945550at2759"/>
<evidence type="ECO:0000313" key="1">
    <source>
        <dbReference type="EMBL" id="PLN78460.1"/>
    </source>
</evidence>
<sequence length="667" mass="75983">MARGSLESLPLETLLQILELLNYEHPPSLLAVACTNKYCYRLTTPLLFRTIKIIYGGPRKLGIDVEGYTEMLSRSASFRHVRRLLICNVDHDRNCGLELDHKWQWPKTSRVERGQSEDSIFELHNRTPLVGGIAQPIKDINKMDKCWNPLANLLKRLPGLTDLVFTCDDLLPPCILETLNHYRPQCRLQVNLSSLPCLHGHPVHPHELALLRSECLHAIMISHEEENWDSSDETTRFHADAIQQLVGGVAPNLREVYVRFNHAVRHSGTQSGLNSPKRLDLRNNGQMLAQRPLICLQFGRGHLVTKDWMEYWAVSTDFSSLNILKLWSPAEEDTLNYLIVNHKFRSLHTLLLVMSPVFSPRMSERHHDGVARFLLSLPRLSNLTLREWRHDLLLNAAIPYHGSKLRKLSISSLDDESLTLENVKQLPTSCPLLEVLELPLRRSKGDSTEVMTYQTLGSLPALRYLGLTLGASNRSVLDCGVNSEGEPMIPDDPTFDEFDRTFFTGDQFSRPEMYYHGIPRFPRNGHIRDSLVNSALDQTLARDIFRAVSSGKTPSSKPLERLTLAVKGAGDLGGDPQLLAGLTELASLLNRRFTVERNLRDDHRDDLIIRRSRKATQSGIYSADANIMPYEDIFCRIWPVSRRHRKQWWTRWHGLPLAELPTSGDDS</sequence>
<name>A0A2J5HMQ5_9EURO</name>
<reference evidence="2" key="1">
    <citation type="submission" date="2017-12" db="EMBL/GenBank/DDBJ databases">
        <authorList>
            <consortium name="DOE Joint Genome Institute"/>
            <person name="Mondo S.J."/>
            <person name="Kjaerbolling I."/>
            <person name="Vesth T.C."/>
            <person name="Frisvad J.C."/>
            <person name="Nybo J.L."/>
            <person name="Theobald S."/>
            <person name="Kuo A."/>
            <person name="Bowyer P."/>
            <person name="Matsuda Y."/>
            <person name="Lyhne E.K."/>
            <person name="Kogle M.E."/>
            <person name="Clum A."/>
            <person name="Lipzen A."/>
            <person name="Salamov A."/>
            <person name="Ngan C.Y."/>
            <person name="Daum C."/>
            <person name="Chiniquy J."/>
            <person name="Barry K."/>
            <person name="LaButti K."/>
            <person name="Haridas S."/>
            <person name="Simmons B.A."/>
            <person name="Magnuson J.K."/>
            <person name="Mortensen U.H."/>
            <person name="Larsen T.O."/>
            <person name="Grigoriev I.V."/>
            <person name="Baker S.E."/>
            <person name="Andersen M.R."/>
            <person name="Nordberg H.P."/>
            <person name="Cantor M.N."/>
            <person name="Hua S.X."/>
        </authorList>
    </citation>
    <scope>NUCLEOTIDE SEQUENCE [LARGE SCALE GENOMIC DNA]</scope>
    <source>
        <strain evidence="2">IBT 19404</strain>
    </source>
</reference>
<organism evidence="1 2">
    <name type="scientific">Aspergillus taichungensis</name>
    <dbReference type="NCBI Taxonomy" id="482145"/>
    <lineage>
        <taxon>Eukaryota</taxon>
        <taxon>Fungi</taxon>
        <taxon>Dikarya</taxon>
        <taxon>Ascomycota</taxon>
        <taxon>Pezizomycotina</taxon>
        <taxon>Eurotiomycetes</taxon>
        <taxon>Eurotiomycetidae</taxon>
        <taxon>Eurotiales</taxon>
        <taxon>Aspergillaceae</taxon>
        <taxon>Aspergillus</taxon>
        <taxon>Aspergillus subgen. Circumdati</taxon>
    </lineage>
</organism>
<protein>
    <recommendedName>
        <fullName evidence="3">F-box domain-containing protein</fullName>
    </recommendedName>
</protein>
<dbReference type="Proteomes" id="UP000235023">
    <property type="component" value="Unassembled WGS sequence"/>
</dbReference>
<dbReference type="AlphaFoldDB" id="A0A2J5HMQ5"/>
<evidence type="ECO:0000313" key="2">
    <source>
        <dbReference type="Proteomes" id="UP000235023"/>
    </source>
</evidence>
<dbReference type="Gene3D" id="3.80.10.10">
    <property type="entry name" value="Ribonuclease Inhibitor"/>
    <property type="match status" value="1"/>
</dbReference>
<evidence type="ECO:0008006" key="3">
    <source>
        <dbReference type="Google" id="ProtNLM"/>
    </source>
</evidence>
<accession>A0A2J5HMQ5</accession>
<dbReference type="EMBL" id="KZ559576">
    <property type="protein sequence ID" value="PLN78460.1"/>
    <property type="molecule type" value="Genomic_DNA"/>
</dbReference>
<keyword evidence="2" id="KW-1185">Reference proteome</keyword>